<feature type="transmembrane region" description="Helical" evidence="2">
    <location>
        <begin position="6"/>
        <end position="24"/>
    </location>
</feature>
<sequence length="161" mass="17581">MPLICIGPVCVPISALLPILAYLARPVWRRLPPPTQQAILAYWKAFAEWTQANVPVVVDFTATWCGPCQRIKPFFEELAAAHKGALFVKVDVDELESVSQAAEVLAMPTFQVYREGRRVDTLASRRGGVEATLESLSSRPSPMIGARMEALKAMVESAVGA</sequence>
<organism evidence="4 5">
    <name type="scientific">Emiliania huxleyi (strain CCMP1516)</name>
    <dbReference type="NCBI Taxonomy" id="280463"/>
    <lineage>
        <taxon>Eukaryota</taxon>
        <taxon>Haptista</taxon>
        <taxon>Haptophyta</taxon>
        <taxon>Prymnesiophyceae</taxon>
        <taxon>Isochrysidales</taxon>
        <taxon>Noelaerhabdaceae</taxon>
        <taxon>Emiliania</taxon>
    </lineage>
</organism>
<dbReference type="STRING" id="2903.R1DFK1"/>
<dbReference type="eggNOG" id="KOG0907">
    <property type="taxonomic scope" value="Eukaryota"/>
</dbReference>
<dbReference type="AlphaFoldDB" id="A0A0D3IEB1"/>
<keyword evidence="5" id="KW-1185">Reference proteome</keyword>
<dbReference type="PANTHER" id="PTHR46115">
    <property type="entry name" value="THIOREDOXIN-LIKE PROTEIN 1"/>
    <property type="match status" value="1"/>
</dbReference>
<dbReference type="EnsemblProtists" id="EOD09596">
    <property type="protein sequence ID" value="EOD09596"/>
    <property type="gene ID" value="EMIHUDRAFT_198128"/>
</dbReference>
<evidence type="ECO:0000256" key="2">
    <source>
        <dbReference type="SAM" id="Phobius"/>
    </source>
</evidence>
<protein>
    <recommendedName>
        <fullName evidence="3">Thioredoxin domain-containing protein</fullName>
    </recommendedName>
</protein>
<evidence type="ECO:0000256" key="1">
    <source>
        <dbReference type="ARBA" id="ARBA00023157"/>
    </source>
</evidence>
<dbReference type="PROSITE" id="PS51352">
    <property type="entry name" value="THIOREDOXIN_2"/>
    <property type="match status" value="1"/>
</dbReference>
<keyword evidence="2" id="KW-1133">Transmembrane helix</keyword>
<proteinExistence type="predicted"/>
<keyword evidence="1" id="KW-1015">Disulfide bond</keyword>
<evidence type="ECO:0000259" key="3">
    <source>
        <dbReference type="PROSITE" id="PS51352"/>
    </source>
</evidence>
<dbReference type="InterPro" id="IPR013766">
    <property type="entry name" value="Thioredoxin_domain"/>
</dbReference>
<dbReference type="SUPFAM" id="SSF52833">
    <property type="entry name" value="Thioredoxin-like"/>
    <property type="match status" value="1"/>
</dbReference>
<dbReference type="GeneID" id="17255644"/>
<dbReference type="KEGG" id="ehx:EMIHUDRAFT_198128"/>
<dbReference type="CDD" id="cd02947">
    <property type="entry name" value="TRX_family"/>
    <property type="match status" value="1"/>
</dbReference>
<feature type="domain" description="Thioredoxin" evidence="3">
    <location>
        <begin position="25"/>
        <end position="145"/>
    </location>
</feature>
<evidence type="ECO:0000313" key="5">
    <source>
        <dbReference type="Proteomes" id="UP000013827"/>
    </source>
</evidence>
<dbReference type="Gene3D" id="3.40.30.10">
    <property type="entry name" value="Glutaredoxin"/>
    <property type="match status" value="1"/>
</dbReference>
<dbReference type="RefSeq" id="XP_005762025.1">
    <property type="nucleotide sequence ID" value="XM_005761968.1"/>
</dbReference>
<name>A0A0D3IEB1_EMIH1</name>
<dbReference type="PRINTS" id="PR00421">
    <property type="entry name" value="THIOREDOXIN"/>
</dbReference>
<dbReference type="HOGENOM" id="CLU_130692_0_0_1"/>
<dbReference type="PROSITE" id="PS00194">
    <property type="entry name" value="THIOREDOXIN_1"/>
    <property type="match status" value="1"/>
</dbReference>
<dbReference type="InterPro" id="IPR036249">
    <property type="entry name" value="Thioredoxin-like_sf"/>
</dbReference>
<dbReference type="Proteomes" id="UP000013827">
    <property type="component" value="Unassembled WGS sequence"/>
</dbReference>
<evidence type="ECO:0000313" key="4">
    <source>
        <dbReference type="EnsemblProtists" id="EOD09596"/>
    </source>
</evidence>
<keyword evidence="2" id="KW-0472">Membrane</keyword>
<reference evidence="5" key="1">
    <citation type="journal article" date="2013" name="Nature">
        <title>Pan genome of the phytoplankton Emiliania underpins its global distribution.</title>
        <authorList>
            <person name="Read B.A."/>
            <person name="Kegel J."/>
            <person name="Klute M.J."/>
            <person name="Kuo A."/>
            <person name="Lefebvre S.C."/>
            <person name="Maumus F."/>
            <person name="Mayer C."/>
            <person name="Miller J."/>
            <person name="Monier A."/>
            <person name="Salamov A."/>
            <person name="Young J."/>
            <person name="Aguilar M."/>
            <person name="Claverie J.M."/>
            <person name="Frickenhaus S."/>
            <person name="Gonzalez K."/>
            <person name="Herman E.K."/>
            <person name="Lin Y.C."/>
            <person name="Napier J."/>
            <person name="Ogata H."/>
            <person name="Sarno A.F."/>
            <person name="Shmutz J."/>
            <person name="Schroeder D."/>
            <person name="de Vargas C."/>
            <person name="Verret F."/>
            <person name="von Dassow P."/>
            <person name="Valentin K."/>
            <person name="Van de Peer Y."/>
            <person name="Wheeler G."/>
            <person name="Dacks J.B."/>
            <person name="Delwiche C.F."/>
            <person name="Dyhrman S.T."/>
            <person name="Glockner G."/>
            <person name="John U."/>
            <person name="Richards T."/>
            <person name="Worden A.Z."/>
            <person name="Zhang X."/>
            <person name="Grigoriev I.V."/>
            <person name="Allen A.E."/>
            <person name="Bidle K."/>
            <person name="Borodovsky M."/>
            <person name="Bowler C."/>
            <person name="Brownlee C."/>
            <person name="Cock J.M."/>
            <person name="Elias M."/>
            <person name="Gladyshev V.N."/>
            <person name="Groth M."/>
            <person name="Guda C."/>
            <person name="Hadaegh A."/>
            <person name="Iglesias-Rodriguez M.D."/>
            <person name="Jenkins J."/>
            <person name="Jones B.M."/>
            <person name="Lawson T."/>
            <person name="Leese F."/>
            <person name="Lindquist E."/>
            <person name="Lobanov A."/>
            <person name="Lomsadze A."/>
            <person name="Malik S.B."/>
            <person name="Marsh M.E."/>
            <person name="Mackinder L."/>
            <person name="Mock T."/>
            <person name="Mueller-Roeber B."/>
            <person name="Pagarete A."/>
            <person name="Parker M."/>
            <person name="Probert I."/>
            <person name="Quesneville H."/>
            <person name="Raines C."/>
            <person name="Rensing S.A."/>
            <person name="Riano-Pachon D.M."/>
            <person name="Richier S."/>
            <person name="Rokitta S."/>
            <person name="Shiraiwa Y."/>
            <person name="Soanes D.M."/>
            <person name="van der Giezen M."/>
            <person name="Wahlund T.M."/>
            <person name="Williams B."/>
            <person name="Wilson W."/>
            <person name="Wolfe G."/>
            <person name="Wurch L.L."/>
        </authorList>
    </citation>
    <scope>NUCLEOTIDE SEQUENCE</scope>
</reference>
<dbReference type="PaxDb" id="2903-EOD09596"/>
<keyword evidence="2" id="KW-0812">Transmembrane</keyword>
<accession>A0A0D3IEB1</accession>
<reference evidence="4" key="2">
    <citation type="submission" date="2024-10" db="UniProtKB">
        <authorList>
            <consortium name="EnsemblProtists"/>
        </authorList>
    </citation>
    <scope>IDENTIFICATION</scope>
</reference>
<dbReference type="InterPro" id="IPR017937">
    <property type="entry name" value="Thioredoxin_CS"/>
</dbReference>
<dbReference type="Pfam" id="PF00085">
    <property type="entry name" value="Thioredoxin"/>
    <property type="match status" value="1"/>
</dbReference>